<dbReference type="EMBL" id="JASBRG010000007">
    <property type="protein sequence ID" value="MDI3322194.1"/>
    <property type="molecule type" value="Genomic_DNA"/>
</dbReference>
<dbReference type="Proteomes" id="UP001226434">
    <property type="component" value="Unassembled WGS sequence"/>
</dbReference>
<organism evidence="1 2">
    <name type="scientific">Pinibacter soli</name>
    <dbReference type="NCBI Taxonomy" id="3044211"/>
    <lineage>
        <taxon>Bacteria</taxon>
        <taxon>Pseudomonadati</taxon>
        <taxon>Bacteroidota</taxon>
        <taxon>Chitinophagia</taxon>
        <taxon>Chitinophagales</taxon>
        <taxon>Chitinophagaceae</taxon>
        <taxon>Pinibacter</taxon>
    </lineage>
</organism>
<name>A0ABT6RHZ9_9BACT</name>
<protein>
    <submittedName>
        <fullName evidence="1">Uncharacterized protein</fullName>
    </submittedName>
</protein>
<sequence length="54" mass="6579">MPWGLIAIFFALTLFYYISRKTKARNEERRERLNEAGRHIWVLFKRNIKVKPIS</sequence>
<gene>
    <name evidence="1" type="ORF">QJ048_20565</name>
</gene>
<keyword evidence="2" id="KW-1185">Reference proteome</keyword>
<reference evidence="1 2" key="1">
    <citation type="submission" date="2023-05" db="EMBL/GenBank/DDBJ databases">
        <title>Genome sequence of Pinibacter sp. MAH-24.</title>
        <authorList>
            <person name="Huq M.A."/>
        </authorList>
    </citation>
    <scope>NUCLEOTIDE SEQUENCE [LARGE SCALE GENOMIC DNA]</scope>
    <source>
        <strain evidence="1 2">MAH-24</strain>
    </source>
</reference>
<evidence type="ECO:0000313" key="2">
    <source>
        <dbReference type="Proteomes" id="UP001226434"/>
    </source>
</evidence>
<dbReference type="RefSeq" id="WP_282336313.1">
    <property type="nucleotide sequence ID" value="NZ_JASBRG010000007.1"/>
</dbReference>
<proteinExistence type="predicted"/>
<accession>A0ABT6RHZ9</accession>
<comment type="caution">
    <text evidence="1">The sequence shown here is derived from an EMBL/GenBank/DDBJ whole genome shotgun (WGS) entry which is preliminary data.</text>
</comment>
<evidence type="ECO:0000313" key="1">
    <source>
        <dbReference type="EMBL" id="MDI3322194.1"/>
    </source>
</evidence>